<feature type="compositionally biased region" description="Polar residues" evidence="24">
    <location>
        <begin position="442"/>
        <end position="456"/>
    </location>
</feature>
<keyword evidence="21" id="KW-0325">Glycoprotein</keyword>
<evidence type="ECO:0000256" key="11">
    <source>
        <dbReference type="ARBA" id="ARBA00022723"/>
    </source>
</evidence>
<organism evidence="27 28">
    <name type="scientific">Malassezia equina</name>
    <dbReference type="NCBI Taxonomy" id="1381935"/>
    <lineage>
        <taxon>Eukaryota</taxon>
        <taxon>Fungi</taxon>
        <taxon>Dikarya</taxon>
        <taxon>Basidiomycota</taxon>
        <taxon>Ustilaginomycotina</taxon>
        <taxon>Malasseziomycetes</taxon>
        <taxon>Malasseziales</taxon>
        <taxon>Malasseziaceae</taxon>
        <taxon>Malassezia</taxon>
    </lineage>
</organism>
<comment type="catalytic activity">
    <reaction evidence="23">
        <text>a monoacylglycerol + H2O = glycerol + a fatty acid + H(+)</text>
        <dbReference type="Rhea" id="RHEA:15245"/>
        <dbReference type="ChEBI" id="CHEBI:15377"/>
        <dbReference type="ChEBI" id="CHEBI:15378"/>
        <dbReference type="ChEBI" id="CHEBI:17408"/>
        <dbReference type="ChEBI" id="CHEBI:17754"/>
        <dbReference type="ChEBI" id="CHEBI:28868"/>
    </reaction>
</comment>
<evidence type="ECO:0000256" key="3">
    <source>
        <dbReference type="ARBA" id="ARBA00009431"/>
    </source>
</evidence>
<sequence>MSSTVRARKVEGTAGKDIAGLDGKADGGVSFVDRTLQSQEVLPPFQWSRLLSEIQWISFTILTITPLLALYGMCTVPLDRRTLGWSIAYYFMTGLGITAGYHRLWSHRSYNASRTLEYVLMCMGSGAMEGSIHWWARGHRSHHRYTDTDLDPYGAHTGLLWAHVGWMIVKPRRKPGPVDISDLRKNPVVQFQHRHYIPMIVFWGLIFPTLVAGLGWGDWKGGFFFAGVARLVFVHHSTFCINSLAHYLGDATFDNKHSPRDNFITALCTVGEGYHNFHHEFPMDFRNAVKWYQYDPTKWFIWCMSKIGLAYNLKTFPENEIKKGRLVMQLRAAHEEAQHLKLATPVSELPIISWDDFVLQAKTKPLVVVHGFIHDVSEFMDEHPGGRNYIAAYIGKDASVAFQGGVYEHSNAANNLLSMMRVGVLSGGMEIASRKQDPVPSVTPSLAQDAGNTTASESDEPLTPKNDWTQQPTKRVRSDAATYVPPGEAYEVVEHCNLDENIKMKGTAYGKIIIDGQQVRDGIAGESGVLPYDILLLFLSLAYIAISLDATGLLRYLACHVCQRASFDGRVLYMGMYFFLWLAGVILGNDPVILSGTAFLVYITRTAGIYPPDAWLWSQFVAANVASAVLVSSNPTNLVIATGFGLSFVNYTAYMVLPSFVSACVTLAVLMLFFDLRRTPGEHVSNAHSPNRGYIPKQILKPDMDPKSLLLLPFAFGMFILVQALDHVGFVTIMARGVGSICRHGVETTVFFMAVLSIILCNFGGLLISLMWLNARIVTALGALVAAVSVAANSAQPQNASAYNLCQLRDRLGSNGTQRFEIPTHLPNISFELPPSWGGYEPVSNQPNETRQNYFWMVPATGDVGINDVVVWFNGGPGCSSLSGILAEEGPVKMDPVTYEAKPNPYSWTNLTNMIWVDQPPGTGFSRGPALNQTMEEVAVDFNGFLLNLYKDFPKLRGKNLWLMGESFSGKFIPYMADQIYKNEKENMLAGIQLKGIGMNDAFFYDNMIGKELPAVQFAKENAHVMKLNQSDVVQLVQQGKEIGIETYVEDNLKYPPAGPLPLPPQFNSSKSVYSSMKKMAKEANKCFSPFNIRGPSPCHLDALGLDPTTEVAHKQNYFNRNPAVKSLIHADNVSYVECSKKKPFDIMKDSKTEFPLNTVLPGVVEKNQRTVVQHGTYDYVMLPNGSALAVQNMTWAGQQGFQTQPNQTLLVDGQPAGTYHTERKLTLVMVDKASHMIPVYKPKASYKLLQYVLGQISEEQLSAKD</sequence>
<keyword evidence="16 27" id="KW-0560">Oxidoreductase</keyword>
<dbReference type="PANTHER" id="PTHR11351:SF31">
    <property type="entry name" value="DESATURASE 1, ISOFORM A-RELATED"/>
    <property type="match status" value="1"/>
</dbReference>
<dbReference type="EMBL" id="CP119903">
    <property type="protein sequence ID" value="WFD23898.1"/>
    <property type="molecule type" value="Genomic_DNA"/>
</dbReference>
<dbReference type="GO" id="GO:0006508">
    <property type="term" value="P:proteolysis"/>
    <property type="evidence" value="ECO:0007669"/>
    <property type="project" value="UniProtKB-KW"/>
</dbReference>
<keyword evidence="12" id="KW-0378">Hydrolase</keyword>
<name>A0AAF0EG78_9BASI</name>
<feature type="domain" description="Cytochrome b5 heme-binding" evidence="26">
    <location>
        <begin position="367"/>
        <end position="426"/>
    </location>
</feature>
<dbReference type="Pfam" id="PF00173">
    <property type="entry name" value="Cyt-b5"/>
    <property type="match status" value="1"/>
</dbReference>
<dbReference type="InterPro" id="IPR001563">
    <property type="entry name" value="Peptidase_S10"/>
</dbReference>
<evidence type="ECO:0000256" key="9">
    <source>
        <dbReference type="ARBA" id="ARBA00022670"/>
    </source>
</evidence>
<proteinExistence type="inferred from homology"/>
<dbReference type="InterPro" id="IPR015876">
    <property type="entry name" value="Acyl-CoA_DS"/>
</dbReference>
<dbReference type="InterPro" id="IPR029058">
    <property type="entry name" value="AB_hydrolase_fold"/>
</dbReference>
<evidence type="ECO:0000256" key="23">
    <source>
        <dbReference type="ARBA" id="ARBA00048461"/>
    </source>
</evidence>
<evidence type="ECO:0000256" key="14">
    <source>
        <dbReference type="ARBA" id="ARBA00022982"/>
    </source>
</evidence>
<dbReference type="Gene3D" id="3.40.50.1820">
    <property type="entry name" value="alpha/beta hydrolase"/>
    <property type="match status" value="1"/>
</dbReference>
<evidence type="ECO:0000256" key="22">
    <source>
        <dbReference type="ARBA" id="ARBA00047591"/>
    </source>
</evidence>
<keyword evidence="17" id="KW-0408">Iron</keyword>
<evidence type="ECO:0000256" key="8">
    <source>
        <dbReference type="ARBA" id="ARBA00022645"/>
    </source>
</evidence>
<keyword evidence="19 25" id="KW-0472">Membrane</keyword>
<dbReference type="PROSITE" id="PS00191">
    <property type="entry name" value="CYTOCHROME_B5_1"/>
    <property type="match status" value="1"/>
</dbReference>
<evidence type="ECO:0000256" key="18">
    <source>
        <dbReference type="ARBA" id="ARBA00023098"/>
    </source>
</evidence>
<evidence type="ECO:0000313" key="27">
    <source>
        <dbReference type="EMBL" id="WFD23898.1"/>
    </source>
</evidence>
<evidence type="ECO:0000256" key="19">
    <source>
        <dbReference type="ARBA" id="ARBA00023136"/>
    </source>
</evidence>
<dbReference type="Pfam" id="PF00487">
    <property type="entry name" value="FA_desaturase"/>
    <property type="match status" value="1"/>
</dbReference>
<dbReference type="FunFam" id="3.10.120.10:FF:000004">
    <property type="entry name" value="Acyl-CoA desaturase"/>
    <property type="match status" value="1"/>
</dbReference>
<keyword evidence="13" id="KW-0276">Fatty acid metabolism</keyword>
<dbReference type="SUPFAM" id="SSF53474">
    <property type="entry name" value="alpha/beta-Hydrolases"/>
    <property type="match status" value="1"/>
</dbReference>
<evidence type="ECO:0000259" key="26">
    <source>
        <dbReference type="PROSITE" id="PS50255"/>
    </source>
</evidence>
<evidence type="ECO:0000256" key="12">
    <source>
        <dbReference type="ARBA" id="ARBA00022801"/>
    </source>
</evidence>
<evidence type="ECO:0000256" key="10">
    <source>
        <dbReference type="ARBA" id="ARBA00022692"/>
    </source>
</evidence>
<feature type="transmembrane region" description="Helical" evidence="25">
    <location>
        <begin position="578"/>
        <end position="602"/>
    </location>
</feature>
<dbReference type="SUPFAM" id="SSF55856">
    <property type="entry name" value="Cytochrome b5-like heme/steroid binding domain"/>
    <property type="match status" value="1"/>
</dbReference>
<comment type="catalytic activity">
    <reaction evidence="22">
        <text>a diacylglycerol + H2O = a monoacylglycerol + a fatty acid + H(+)</text>
        <dbReference type="Rhea" id="RHEA:32731"/>
        <dbReference type="ChEBI" id="CHEBI:15377"/>
        <dbReference type="ChEBI" id="CHEBI:15378"/>
        <dbReference type="ChEBI" id="CHEBI:17408"/>
        <dbReference type="ChEBI" id="CHEBI:18035"/>
        <dbReference type="ChEBI" id="CHEBI:28868"/>
    </reaction>
</comment>
<evidence type="ECO:0000256" key="1">
    <source>
        <dbReference type="ARBA" id="ARBA00004141"/>
    </source>
</evidence>
<comment type="subcellular location">
    <subcellularLocation>
        <location evidence="1">Membrane</location>
        <topology evidence="1">Multi-pass membrane protein</topology>
    </subcellularLocation>
</comment>
<keyword evidence="7" id="KW-0349">Heme</keyword>
<dbReference type="GO" id="GO:0004185">
    <property type="term" value="F:serine-type carboxypeptidase activity"/>
    <property type="evidence" value="ECO:0007669"/>
    <property type="project" value="InterPro"/>
</dbReference>
<evidence type="ECO:0000256" key="17">
    <source>
        <dbReference type="ARBA" id="ARBA00023004"/>
    </source>
</evidence>
<evidence type="ECO:0000256" key="21">
    <source>
        <dbReference type="ARBA" id="ARBA00023180"/>
    </source>
</evidence>
<dbReference type="InterPro" id="IPR004680">
    <property type="entry name" value="Cit_transptr-like_dom"/>
</dbReference>
<protein>
    <recommendedName>
        <fullName evidence="4">stearoyl-CoA 9-desaturase</fullName>
        <ecNumber evidence="4">1.14.19.1</ecNumber>
    </recommendedName>
</protein>
<dbReference type="GO" id="GO:0004768">
    <property type="term" value="F:stearoyl-CoA 9-desaturase activity"/>
    <property type="evidence" value="ECO:0007669"/>
    <property type="project" value="UniProtKB-EC"/>
</dbReference>
<evidence type="ECO:0000256" key="16">
    <source>
        <dbReference type="ARBA" id="ARBA00023002"/>
    </source>
</evidence>
<keyword evidence="20" id="KW-0275">Fatty acid biosynthesis</keyword>
<evidence type="ECO:0000256" key="13">
    <source>
        <dbReference type="ARBA" id="ARBA00022832"/>
    </source>
</evidence>
<dbReference type="GO" id="GO:0006636">
    <property type="term" value="P:unsaturated fatty acid biosynthetic process"/>
    <property type="evidence" value="ECO:0007669"/>
    <property type="project" value="TreeGrafter"/>
</dbReference>
<dbReference type="Proteomes" id="UP001214415">
    <property type="component" value="Chromosome 4"/>
</dbReference>
<keyword evidence="9" id="KW-0645">Protease</keyword>
<evidence type="ECO:0000256" key="25">
    <source>
        <dbReference type="SAM" id="Phobius"/>
    </source>
</evidence>
<dbReference type="InterPro" id="IPR036400">
    <property type="entry name" value="Cyt_B5-like_heme/steroid_sf"/>
</dbReference>
<keyword evidence="11" id="KW-0479">Metal-binding</keyword>
<feature type="transmembrane region" description="Helical" evidence="25">
    <location>
        <begin position="651"/>
        <end position="674"/>
    </location>
</feature>
<dbReference type="GO" id="GO:0020037">
    <property type="term" value="F:heme binding"/>
    <property type="evidence" value="ECO:0007669"/>
    <property type="project" value="InterPro"/>
</dbReference>
<evidence type="ECO:0000256" key="20">
    <source>
        <dbReference type="ARBA" id="ARBA00023160"/>
    </source>
</evidence>
<keyword evidence="15 25" id="KW-1133">Transmembrane helix</keyword>
<dbReference type="PRINTS" id="PR00075">
    <property type="entry name" value="FACDDSATRASE"/>
</dbReference>
<dbReference type="GO" id="GO:0005506">
    <property type="term" value="F:iron ion binding"/>
    <property type="evidence" value="ECO:0007669"/>
    <property type="project" value="TreeGrafter"/>
</dbReference>
<gene>
    <name evidence="27" type="primary">OLE1</name>
    <name evidence="27" type="ORF">MEQU1_002592</name>
</gene>
<feature type="transmembrane region" description="Helical" evidence="25">
    <location>
        <begin position="83"/>
        <end position="104"/>
    </location>
</feature>
<feature type="region of interest" description="Disordered" evidence="24">
    <location>
        <begin position="434"/>
        <end position="479"/>
    </location>
</feature>
<evidence type="ECO:0000313" key="28">
    <source>
        <dbReference type="Proteomes" id="UP001214415"/>
    </source>
</evidence>
<evidence type="ECO:0000256" key="2">
    <source>
        <dbReference type="ARBA" id="ARBA00009295"/>
    </source>
</evidence>
<dbReference type="InterPro" id="IPR005804">
    <property type="entry name" value="FA_desaturase_dom"/>
</dbReference>
<dbReference type="Pfam" id="PF03600">
    <property type="entry name" value="CitMHS"/>
    <property type="match status" value="1"/>
</dbReference>
<comment type="similarity">
    <text evidence="3">Belongs to the peptidase S10 family.</text>
</comment>
<evidence type="ECO:0000256" key="7">
    <source>
        <dbReference type="ARBA" id="ARBA00022617"/>
    </source>
</evidence>
<dbReference type="AlphaFoldDB" id="A0AAF0EG78"/>
<dbReference type="GO" id="GO:0005789">
    <property type="term" value="C:endoplasmic reticulum membrane"/>
    <property type="evidence" value="ECO:0007669"/>
    <property type="project" value="TreeGrafter"/>
</dbReference>
<feature type="transmembrane region" description="Helical" evidence="25">
    <location>
        <begin position="750"/>
        <end position="770"/>
    </location>
</feature>
<dbReference type="Pfam" id="PF00450">
    <property type="entry name" value="Peptidase_S10"/>
    <property type="match status" value="1"/>
</dbReference>
<feature type="transmembrane region" description="Helical" evidence="25">
    <location>
        <begin position="709"/>
        <end position="730"/>
    </location>
</feature>
<feature type="transmembrane region" description="Helical" evidence="25">
    <location>
        <begin position="534"/>
        <end position="558"/>
    </location>
</feature>
<dbReference type="GO" id="GO:0055085">
    <property type="term" value="P:transmembrane transport"/>
    <property type="evidence" value="ECO:0007669"/>
    <property type="project" value="InterPro"/>
</dbReference>
<dbReference type="CDD" id="cd03505">
    <property type="entry name" value="Delta9-FADS-like"/>
    <property type="match status" value="1"/>
</dbReference>
<comment type="similarity">
    <text evidence="2">Belongs to the fatty acid desaturase type 1 family.</text>
</comment>
<dbReference type="PANTHER" id="PTHR11351">
    <property type="entry name" value="ACYL-COA DESATURASE"/>
    <property type="match status" value="1"/>
</dbReference>
<keyword evidence="28" id="KW-1185">Reference proteome</keyword>
<evidence type="ECO:0000256" key="24">
    <source>
        <dbReference type="SAM" id="MobiDB-lite"/>
    </source>
</evidence>
<feature type="transmembrane region" description="Helical" evidence="25">
    <location>
        <begin position="196"/>
        <end position="217"/>
    </location>
</feature>
<keyword evidence="6" id="KW-0444">Lipid biosynthesis</keyword>
<keyword evidence="10 25" id="KW-0812">Transmembrane</keyword>
<evidence type="ECO:0000256" key="6">
    <source>
        <dbReference type="ARBA" id="ARBA00022516"/>
    </source>
</evidence>
<keyword evidence="18" id="KW-0443">Lipid metabolism</keyword>
<reference evidence="27" key="1">
    <citation type="submission" date="2023-03" db="EMBL/GenBank/DDBJ databases">
        <title>Mating type loci evolution in Malassezia.</title>
        <authorList>
            <person name="Coelho M.A."/>
        </authorList>
    </citation>
    <scope>NUCLEOTIDE SEQUENCE</scope>
    <source>
        <strain evidence="27">CBS 12830</strain>
    </source>
</reference>
<feature type="transmembrane region" description="Helical" evidence="25">
    <location>
        <begin position="54"/>
        <end position="71"/>
    </location>
</feature>
<dbReference type="InterPro" id="IPR018506">
    <property type="entry name" value="Cyt_B5_heme-BS"/>
</dbReference>
<dbReference type="InterPro" id="IPR001199">
    <property type="entry name" value="Cyt_B5-like_heme/steroid-bd"/>
</dbReference>
<accession>A0AAF0EG78</accession>
<dbReference type="PROSITE" id="PS50255">
    <property type="entry name" value="CYTOCHROME_B5_2"/>
    <property type="match status" value="1"/>
</dbReference>
<dbReference type="EC" id="1.14.19.1" evidence="4"/>
<dbReference type="SMART" id="SM01117">
    <property type="entry name" value="Cyt-b5"/>
    <property type="match status" value="1"/>
</dbReference>
<keyword evidence="5" id="KW-0813">Transport</keyword>
<keyword evidence="8" id="KW-0121">Carboxypeptidase</keyword>
<dbReference type="Gene3D" id="3.10.120.10">
    <property type="entry name" value="Cytochrome b5-like heme/steroid binding domain"/>
    <property type="match status" value="1"/>
</dbReference>
<evidence type="ECO:0000256" key="15">
    <source>
        <dbReference type="ARBA" id="ARBA00022989"/>
    </source>
</evidence>
<keyword evidence="14" id="KW-0249">Electron transport</keyword>
<evidence type="ECO:0000256" key="5">
    <source>
        <dbReference type="ARBA" id="ARBA00022448"/>
    </source>
</evidence>
<feature type="transmembrane region" description="Helical" evidence="25">
    <location>
        <begin position="614"/>
        <end position="631"/>
    </location>
</feature>
<evidence type="ECO:0000256" key="4">
    <source>
        <dbReference type="ARBA" id="ARBA00012620"/>
    </source>
</evidence>